<gene>
    <name evidence="2" type="ORF">C6569_15985</name>
</gene>
<dbReference type="Proteomes" id="UP000237889">
    <property type="component" value="Chromosome"/>
</dbReference>
<keyword evidence="1" id="KW-0472">Membrane</keyword>
<keyword evidence="3" id="KW-1185">Reference proteome</keyword>
<name>A0A2S0NEU2_9HYPH</name>
<keyword evidence="1" id="KW-1133">Transmembrane helix</keyword>
<dbReference type="AlphaFoldDB" id="A0A2S0NEU2"/>
<reference evidence="2 3" key="1">
    <citation type="submission" date="2018-03" db="EMBL/GenBank/DDBJ databases">
        <title>Genome sequencing of Phreatobacter sp.</title>
        <authorList>
            <person name="Kim S.-J."/>
            <person name="Heo J."/>
            <person name="Kwon S.-W."/>
        </authorList>
    </citation>
    <scope>NUCLEOTIDE SEQUENCE [LARGE SCALE GENOMIC DNA]</scope>
    <source>
        <strain evidence="2 3">S-12</strain>
    </source>
</reference>
<dbReference type="KEGG" id="phr:C6569_15985"/>
<protein>
    <submittedName>
        <fullName evidence="2">Uncharacterized protein</fullName>
    </submittedName>
</protein>
<sequence length="116" mass="12614">MSAPAWLRTLRKERLNGPDALSLGIGGTWCAEIGQRIWSIVWRGLDQPQAMLTSHVLLLFLMLSFMGGVLHLTARGAVDGYVPRHNWIILGITMGVAAFVVVVVFAPGLHGLAEQP</sequence>
<evidence type="ECO:0000313" key="3">
    <source>
        <dbReference type="Proteomes" id="UP000237889"/>
    </source>
</evidence>
<keyword evidence="1" id="KW-0812">Transmembrane</keyword>
<dbReference type="RefSeq" id="WP_106749773.1">
    <property type="nucleotide sequence ID" value="NZ_CP027668.1"/>
</dbReference>
<feature type="transmembrane region" description="Helical" evidence="1">
    <location>
        <begin position="52"/>
        <end position="74"/>
    </location>
</feature>
<dbReference type="EMBL" id="CP027668">
    <property type="protein sequence ID" value="AVO46433.1"/>
    <property type="molecule type" value="Genomic_DNA"/>
</dbReference>
<evidence type="ECO:0000313" key="2">
    <source>
        <dbReference type="EMBL" id="AVO46433.1"/>
    </source>
</evidence>
<proteinExistence type="predicted"/>
<dbReference type="OrthoDB" id="7991313at2"/>
<accession>A0A2S0NEU2</accession>
<feature type="transmembrane region" description="Helical" evidence="1">
    <location>
        <begin position="86"/>
        <end position="106"/>
    </location>
</feature>
<organism evidence="2 3">
    <name type="scientific">Phreatobacter cathodiphilus</name>
    <dbReference type="NCBI Taxonomy" id="1868589"/>
    <lineage>
        <taxon>Bacteria</taxon>
        <taxon>Pseudomonadati</taxon>
        <taxon>Pseudomonadota</taxon>
        <taxon>Alphaproteobacteria</taxon>
        <taxon>Hyphomicrobiales</taxon>
        <taxon>Phreatobacteraceae</taxon>
        <taxon>Phreatobacter</taxon>
    </lineage>
</organism>
<evidence type="ECO:0000256" key="1">
    <source>
        <dbReference type="SAM" id="Phobius"/>
    </source>
</evidence>